<dbReference type="PROSITE" id="PS50110">
    <property type="entry name" value="RESPONSE_REGULATORY"/>
    <property type="match status" value="1"/>
</dbReference>
<dbReference type="SUPFAM" id="SSF141868">
    <property type="entry name" value="EAL domain-like"/>
    <property type="match status" value="1"/>
</dbReference>
<dbReference type="FunFam" id="3.30.70.270:FF:000001">
    <property type="entry name" value="Diguanylate cyclase domain protein"/>
    <property type="match status" value="1"/>
</dbReference>
<dbReference type="RefSeq" id="WP_110986491.1">
    <property type="nucleotide sequence ID" value="NZ_CAWNWM010000007.1"/>
</dbReference>
<dbReference type="FunFam" id="3.20.20.450:FF:000001">
    <property type="entry name" value="Cyclic di-GMP phosphodiesterase yahA"/>
    <property type="match status" value="1"/>
</dbReference>
<dbReference type="InterPro" id="IPR035919">
    <property type="entry name" value="EAL_sf"/>
</dbReference>
<dbReference type="Pfam" id="PF00990">
    <property type="entry name" value="GGDEF"/>
    <property type="match status" value="1"/>
</dbReference>
<name>A0A2W1JPW0_9CYAN</name>
<dbReference type="InterPro" id="IPR035965">
    <property type="entry name" value="PAS-like_dom_sf"/>
</dbReference>
<sequence>MNNAAIICVDDNLGILSSLGEQLRREFSDAYEIELVTDGEEALALCAELTAEGIDIPVVISDQQMPGIQGDQFLALLHAQYPQTLTIMLTGQSNMAAVSNAVNAANLYRFIPKPWDSADLILTVKEALRRFSQDHQLYDHQQALQQANAELARSLSLLQATLESTADGILVIYKQGTVTHCNQKLAEMWGVTLPTDLNQVLALLSKKLQNPQQFDMPSWGQAQFLQPARSDLLALTNGRLIECFSQPQKLGKEVVGRVWSFRDVTERQQAESMIRYQANYDELTGLANRRQFNDYLSQSLTMAKLNQEGLAVLFVDLDYFKVVNDSLGHVMGDLLLQQVVSRLSSCCRDQDIIARWGGDEFTIALSNIQDHNAAAVVAQRILTALQPSFDLEGHPVCITSSIGIALYPEDGEDAGTLLQNADTALYQAKEQGRNSYQYYTQALNDTGQDRLALEYALNQALEREEFAVYYQPQIDTRTGAISHMEALARWQHPQLGFISPAQFIPIAEQNGAIVALGHWVLRQACAQAKIWQQLGMSITVGVNLSPRQLRDGALLEMVDQTLAQTNLETSLLELEITESATLHNLTQAQSVLMDLHRMGIGLALDDFGTGYSSLSYLKQFPLDTLKIDRSFVMDLLTQDKDVAIAKAILELGRGLDLRVVAEGVETEELQQLLQNFGCQHMQGYLFSRPLPALEATHLLQTQQSTRAA</sequence>
<dbReference type="CDD" id="cd01949">
    <property type="entry name" value="GGDEF"/>
    <property type="match status" value="1"/>
</dbReference>
<dbReference type="InterPro" id="IPR000014">
    <property type="entry name" value="PAS"/>
</dbReference>
<keyword evidence="1" id="KW-0597">Phosphoprotein</keyword>
<feature type="modified residue" description="4-aspartylphosphate" evidence="1">
    <location>
        <position position="62"/>
    </location>
</feature>
<feature type="domain" description="EAL" evidence="3">
    <location>
        <begin position="450"/>
        <end position="703"/>
    </location>
</feature>
<reference evidence="5 6" key="1">
    <citation type="journal article" date="2018" name="Sci. Rep.">
        <title>A novel species of the marine cyanobacterium Acaryochloris with a unique pigment content and lifestyle.</title>
        <authorList>
            <person name="Partensky F."/>
            <person name="Six C."/>
            <person name="Ratin M."/>
            <person name="Garczarek L."/>
            <person name="Vaulot D."/>
            <person name="Probert I."/>
            <person name="Calteau A."/>
            <person name="Gourvil P."/>
            <person name="Marie D."/>
            <person name="Grebert T."/>
            <person name="Bouchier C."/>
            <person name="Le Panse S."/>
            <person name="Gachenot M."/>
            <person name="Rodriguez F."/>
            <person name="Garrido J.L."/>
        </authorList>
    </citation>
    <scope>NUCLEOTIDE SEQUENCE [LARGE SCALE GENOMIC DNA]</scope>
    <source>
        <strain evidence="5 6">RCC1774</strain>
    </source>
</reference>
<dbReference type="NCBIfam" id="TIGR00254">
    <property type="entry name" value="GGDEF"/>
    <property type="match status" value="1"/>
</dbReference>
<dbReference type="Pfam" id="PF13188">
    <property type="entry name" value="PAS_8"/>
    <property type="match status" value="1"/>
</dbReference>
<dbReference type="PROSITE" id="PS50887">
    <property type="entry name" value="GGDEF"/>
    <property type="match status" value="1"/>
</dbReference>
<dbReference type="SUPFAM" id="SSF55073">
    <property type="entry name" value="Nucleotide cyclase"/>
    <property type="match status" value="1"/>
</dbReference>
<feature type="domain" description="Response regulatory" evidence="2">
    <location>
        <begin position="5"/>
        <end position="128"/>
    </location>
</feature>
<feature type="domain" description="GGDEF" evidence="4">
    <location>
        <begin position="308"/>
        <end position="441"/>
    </location>
</feature>
<dbReference type="InterPro" id="IPR043128">
    <property type="entry name" value="Rev_trsase/Diguanyl_cyclase"/>
</dbReference>
<accession>A0A2W1JPW0</accession>
<dbReference type="Gene3D" id="3.30.70.270">
    <property type="match status" value="1"/>
</dbReference>
<dbReference type="PROSITE" id="PS50883">
    <property type="entry name" value="EAL"/>
    <property type="match status" value="1"/>
</dbReference>
<dbReference type="Gene3D" id="3.20.20.450">
    <property type="entry name" value="EAL domain"/>
    <property type="match status" value="1"/>
</dbReference>
<dbReference type="PANTHER" id="PTHR44757:SF2">
    <property type="entry name" value="BIOFILM ARCHITECTURE MAINTENANCE PROTEIN MBAA"/>
    <property type="match status" value="1"/>
</dbReference>
<organism evidence="5 6">
    <name type="scientific">Acaryochloris thomasi RCC1774</name>
    <dbReference type="NCBI Taxonomy" id="1764569"/>
    <lineage>
        <taxon>Bacteria</taxon>
        <taxon>Bacillati</taxon>
        <taxon>Cyanobacteriota</taxon>
        <taxon>Cyanophyceae</taxon>
        <taxon>Acaryochloridales</taxon>
        <taxon>Acaryochloridaceae</taxon>
        <taxon>Acaryochloris</taxon>
        <taxon>Acaryochloris thomasi</taxon>
    </lineage>
</organism>
<dbReference type="InterPro" id="IPR000160">
    <property type="entry name" value="GGDEF_dom"/>
</dbReference>
<dbReference type="SMART" id="SM00267">
    <property type="entry name" value="GGDEF"/>
    <property type="match status" value="1"/>
</dbReference>
<dbReference type="GO" id="GO:0000160">
    <property type="term" value="P:phosphorelay signal transduction system"/>
    <property type="evidence" value="ECO:0007669"/>
    <property type="project" value="InterPro"/>
</dbReference>
<dbReference type="PANTHER" id="PTHR44757">
    <property type="entry name" value="DIGUANYLATE CYCLASE DGCP"/>
    <property type="match status" value="1"/>
</dbReference>
<proteinExistence type="predicted"/>
<dbReference type="SMART" id="SM00052">
    <property type="entry name" value="EAL"/>
    <property type="match status" value="1"/>
</dbReference>
<evidence type="ECO:0000313" key="5">
    <source>
        <dbReference type="EMBL" id="PZD72932.1"/>
    </source>
</evidence>
<dbReference type="Proteomes" id="UP000248857">
    <property type="component" value="Unassembled WGS sequence"/>
</dbReference>
<dbReference type="InterPro" id="IPR029787">
    <property type="entry name" value="Nucleotide_cyclase"/>
</dbReference>
<comment type="caution">
    <text evidence="5">The sequence shown here is derived from an EMBL/GenBank/DDBJ whole genome shotgun (WGS) entry which is preliminary data.</text>
</comment>
<dbReference type="InterPro" id="IPR001789">
    <property type="entry name" value="Sig_transdc_resp-reg_receiver"/>
</dbReference>
<gene>
    <name evidence="5" type="ORF">C1752_02792</name>
</gene>
<evidence type="ECO:0000259" key="4">
    <source>
        <dbReference type="PROSITE" id="PS50887"/>
    </source>
</evidence>
<dbReference type="Pfam" id="PF00563">
    <property type="entry name" value="EAL"/>
    <property type="match status" value="1"/>
</dbReference>
<dbReference type="SMART" id="SM00448">
    <property type="entry name" value="REC"/>
    <property type="match status" value="1"/>
</dbReference>
<evidence type="ECO:0000256" key="1">
    <source>
        <dbReference type="PROSITE-ProRule" id="PRU00169"/>
    </source>
</evidence>
<dbReference type="OrthoDB" id="442691at2"/>
<keyword evidence="6" id="KW-1185">Reference proteome</keyword>
<dbReference type="InterPro" id="IPR011006">
    <property type="entry name" value="CheY-like_superfamily"/>
</dbReference>
<dbReference type="InterPro" id="IPR052155">
    <property type="entry name" value="Biofilm_reg_signaling"/>
</dbReference>
<dbReference type="Pfam" id="PF00072">
    <property type="entry name" value="Response_reg"/>
    <property type="match status" value="1"/>
</dbReference>
<dbReference type="AlphaFoldDB" id="A0A2W1JPW0"/>
<evidence type="ECO:0000313" key="6">
    <source>
        <dbReference type="Proteomes" id="UP000248857"/>
    </source>
</evidence>
<dbReference type="Gene3D" id="3.30.450.20">
    <property type="entry name" value="PAS domain"/>
    <property type="match status" value="1"/>
</dbReference>
<dbReference type="SUPFAM" id="SSF55785">
    <property type="entry name" value="PYP-like sensor domain (PAS domain)"/>
    <property type="match status" value="1"/>
</dbReference>
<evidence type="ECO:0000259" key="3">
    <source>
        <dbReference type="PROSITE" id="PS50883"/>
    </source>
</evidence>
<dbReference type="CDD" id="cd01948">
    <property type="entry name" value="EAL"/>
    <property type="match status" value="1"/>
</dbReference>
<dbReference type="Gene3D" id="3.40.50.2300">
    <property type="match status" value="1"/>
</dbReference>
<evidence type="ECO:0000259" key="2">
    <source>
        <dbReference type="PROSITE" id="PS50110"/>
    </source>
</evidence>
<dbReference type="EMBL" id="PQWO01000007">
    <property type="protein sequence ID" value="PZD72932.1"/>
    <property type="molecule type" value="Genomic_DNA"/>
</dbReference>
<dbReference type="InterPro" id="IPR001633">
    <property type="entry name" value="EAL_dom"/>
</dbReference>
<protein>
    <submittedName>
        <fullName evidence="5">Putative signaling protein</fullName>
    </submittedName>
</protein>
<dbReference type="SUPFAM" id="SSF52172">
    <property type="entry name" value="CheY-like"/>
    <property type="match status" value="1"/>
</dbReference>